<evidence type="ECO:0000313" key="2">
    <source>
        <dbReference type="Proteomes" id="UP000526734"/>
    </source>
</evidence>
<comment type="caution">
    <text evidence="1">The sequence shown here is derived from an EMBL/GenBank/DDBJ whole genome shotgun (WGS) entry which is preliminary data.</text>
</comment>
<dbReference type="RefSeq" id="WP_182896137.1">
    <property type="nucleotide sequence ID" value="NZ_JACGZW010000019.1"/>
</dbReference>
<gene>
    <name evidence="1" type="ORF">H4281_40550</name>
</gene>
<organism evidence="1 2">
    <name type="scientific">Amycolatopsis dendrobii</name>
    <dbReference type="NCBI Taxonomy" id="2760662"/>
    <lineage>
        <taxon>Bacteria</taxon>
        <taxon>Bacillati</taxon>
        <taxon>Actinomycetota</taxon>
        <taxon>Actinomycetes</taxon>
        <taxon>Pseudonocardiales</taxon>
        <taxon>Pseudonocardiaceae</taxon>
        <taxon>Amycolatopsis</taxon>
    </lineage>
</organism>
<protein>
    <submittedName>
        <fullName evidence="1">DUF2283 domain-containing protein</fullName>
    </submittedName>
</protein>
<dbReference type="Proteomes" id="UP000526734">
    <property type="component" value="Unassembled WGS sequence"/>
</dbReference>
<evidence type="ECO:0000313" key="1">
    <source>
        <dbReference type="EMBL" id="MBB1159471.1"/>
    </source>
</evidence>
<dbReference type="Pfam" id="PF10049">
    <property type="entry name" value="DUF2283"/>
    <property type="match status" value="1"/>
</dbReference>
<accession>A0A7W3W620</accession>
<name>A0A7W3W620_9PSEU</name>
<dbReference type="AlphaFoldDB" id="A0A7W3W620"/>
<reference evidence="1 2" key="1">
    <citation type="submission" date="2020-08" db="EMBL/GenBank/DDBJ databases">
        <title>Amycolatopsis sp. nov. DR6-1 isolated from Dendrobium heterocarpum.</title>
        <authorList>
            <person name="Tedsree N."/>
            <person name="Kuncharoen N."/>
            <person name="Likhitwitayawuid K."/>
            <person name="Tanasupawat S."/>
        </authorList>
    </citation>
    <scope>NUCLEOTIDE SEQUENCE [LARGE SCALE GENOMIC DNA]</scope>
    <source>
        <strain evidence="1 2">DR6-1</strain>
    </source>
</reference>
<keyword evidence="2" id="KW-1185">Reference proteome</keyword>
<sequence>MAEVRVTYDRAADAAYIYFVAPGDSAKSAYMYPCDPVAVDGMINLDFGESGQLVGVEVLAASSKLPRYLLDSAEQLS</sequence>
<dbReference type="InterPro" id="IPR019270">
    <property type="entry name" value="DUF2283"/>
</dbReference>
<dbReference type="EMBL" id="JACGZW010000019">
    <property type="protein sequence ID" value="MBB1159471.1"/>
    <property type="molecule type" value="Genomic_DNA"/>
</dbReference>
<proteinExistence type="predicted"/>